<name>A0ABQ6PKL5_9BACT</name>
<dbReference type="InterPro" id="IPR024930">
    <property type="entry name" value="Skp_dom_sf"/>
</dbReference>
<gene>
    <name evidence="3" type="ORF">Aconfl_11480</name>
</gene>
<proteinExistence type="inferred from homology"/>
<dbReference type="Proteomes" id="UP001338309">
    <property type="component" value="Unassembled WGS sequence"/>
</dbReference>
<organism evidence="3 4">
    <name type="scientific">Algoriphagus confluentis</name>
    <dbReference type="NCBI Taxonomy" id="1697556"/>
    <lineage>
        <taxon>Bacteria</taxon>
        <taxon>Pseudomonadati</taxon>
        <taxon>Bacteroidota</taxon>
        <taxon>Cytophagia</taxon>
        <taxon>Cytophagales</taxon>
        <taxon>Cyclobacteriaceae</taxon>
        <taxon>Algoriphagus</taxon>
    </lineage>
</organism>
<keyword evidence="2" id="KW-0732">Signal</keyword>
<accession>A0ABQ6PKL5</accession>
<reference evidence="3 4" key="1">
    <citation type="submission" date="2023-08" db="EMBL/GenBank/DDBJ databases">
        <title>Draft genome sequence of Algoriphagus confluentis.</title>
        <authorList>
            <person name="Takatani N."/>
            <person name="Hosokawa M."/>
            <person name="Sawabe T."/>
        </authorList>
    </citation>
    <scope>NUCLEOTIDE SEQUENCE [LARGE SCALE GENOMIC DNA]</scope>
    <source>
        <strain evidence="3 4">NBRC 111222</strain>
    </source>
</reference>
<dbReference type="PANTHER" id="PTHR35089:SF1">
    <property type="entry name" value="CHAPERONE PROTEIN SKP"/>
    <property type="match status" value="1"/>
</dbReference>
<sequence>MVLDKSILSLYLPPVNHTLNQVKRALFIVGLLSLTSVFFYSCNPNPSTESASGSSESTSASGDLKVAFVYTDSVINKYDFFKKKSEEITEKGKKFEGDLQSRARGFEQEVATFQQTGGNMTPNQQRAKQEELMQKEQNLMTYRNNLMQELSSDESTLYNEVYDQVQTYLNEYAKEQGYDVILSYTRGGAMWYASEAMDITTAVVEGLNKKYNQGVTPAPAAKSDSSATK</sequence>
<evidence type="ECO:0000256" key="2">
    <source>
        <dbReference type="ARBA" id="ARBA00022729"/>
    </source>
</evidence>
<protein>
    <recommendedName>
        <fullName evidence="5">Periplasmic chaperone for outer membrane proteins Skp</fullName>
    </recommendedName>
</protein>
<dbReference type="SUPFAM" id="SSF111384">
    <property type="entry name" value="OmpH-like"/>
    <property type="match status" value="1"/>
</dbReference>
<evidence type="ECO:0000256" key="1">
    <source>
        <dbReference type="ARBA" id="ARBA00009091"/>
    </source>
</evidence>
<evidence type="ECO:0000313" key="3">
    <source>
        <dbReference type="EMBL" id="GMQ28505.1"/>
    </source>
</evidence>
<dbReference type="SMART" id="SM00935">
    <property type="entry name" value="OmpH"/>
    <property type="match status" value="1"/>
</dbReference>
<comment type="caution">
    <text evidence="3">The sequence shown here is derived from an EMBL/GenBank/DDBJ whole genome shotgun (WGS) entry which is preliminary data.</text>
</comment>
<evidence type="ECO:0008006" key="5">
    <source>
        <dbReference type="Google" id="ProtNLM"/>
    </source>
</evidence>
<dbReference type="InterPro" id="IPR005632">
    <property type="entry name" value="Chaperone_Skp"/>
</dbReference>
<keyword evidence="4" id="KW-1185">Reference proteome</keyword>
<dbReference type="Pfam" id="PF03938">
    <property type="entry name" value="OmpH"/>
    <property type="match status" value="1"/>
</dbReference>
<dbReference type="PANTHER" id="PTHR35089">
    <property type="entry name" value="CHAPERONE PROTEIN SKP"/>
    <property type="match status" value="1"/>
</dbReference>
<comment type="similarity">
    <text evidence="1">Belongs to the Skp family.</text>
</comment>
<evidence type="ECO:0000313" key="4">
    <source>
        <dbReference type="Proteomes" id="UP001338309"/>
    </source>
</evidence>
<dbReference type="Gene3D" id="3.30.910.20">
    <property type="entry name" value="Skp domain"/>
    <property type="match status" value="1"/>
</dbReference>
<dbReference type="EMBL" id="BTPD01000003">
    <property type="protein sequence ID" value="GMQ28505.1"/>
    <property type="molecule type" value="Genomic_DNA"/>
</dbReference>